<feature type="region of interest" description="Disordered" evidence="2">
    <location>
        <begin position="151"/>
        <end position="174"/>
    </location>
</feature>
<dbReference type="EMBL" id="FNTL01000004">
    <property type="protein sequence ID" value="SEE41239.1"/>
    <property type="molecule type" value="Genomic_DNA"/>
</dbReference>
<name>A0A1H5ILY0_RHOJO</name>
<keyword evidence="1" id="KW-0472">Membrane</keyword>
<gene>
    <name evidence="5" type="ORF">SAMN04490220_7722</name>
</gene>
<evidence type="ECO:0000256" key="1">
    <source>
        <dbReference type="PROSITE-ProRule" id="PRU00473"/>
    </source>
</evidence>
<dbReference type="InterPro" id="IPR036737">
    <property type="entry name" value="OmpA-like_sf"/>
</dbReference>
<keyword evidence="3" id="KW-0732">Signal</keyword>
<dbReference type="AlphaFoldDB" id="A0A1H5ILY0"/>
<dbReference type="InterPro" id="IPR006665">
    <property type="entry name" value="OmpA-like"/>
</dbReference>
<evidence type="ECO:0000259" key="4">
    <source>
        <dbReference type="PROSITE" id="PS51123"/>
    </source>
</evidence>
<accession>A0A1H5ILY0</accession>
<evidence type="ECO:0000313" key="6">
    <source>
        <dbReference type="Proteomes" id="UP000183407"/>
    </source>
</evidence>
<dbReference type="RefSeq" id="WP_240319960.1">
    <property type="nucleotide sequence ID" value="NZ_FNTL01000004.1"/>
</dbReference>
<sequence length="174" mass="17349">MIRKTIVSSVAVAAIAVLGVAGCSDDSSNEAPIATTTTSSASDRVEGAISSVQATASSAVNTAREATQNAINSAISAVPIGFESGTAELNAISDVTVSAVAAALKASDNNIQIEAYATNSDEAAAELLADQRAQAVANALEAKGVDKSRISVEGTANPPEGVNADQVEITVEDS</sequence>
<dbReference type="Proteomes" id="UP000183407">
    <property type="component" value="Unassembled WGS sequence"/>
</dbReference>
<proteinExistence type="predicted"/>
<evidence type="ECO:0000256" key="3">
    <source>
        <dbReference type="SAM" id="SignalP"/>
    </source>
</evidence>
<feature type="domain" description="OmpA-like" evidence="4">
    <location>
        <begin position="69"/>
        <end position="174"/>
    </location>
</feature>
<protein>
    <submittedName>
        <fullName evidence="5">Outer membrane protein OmpA</fullName>
    </submittedName>
</protein>
<evidence type="ECO:0000256" key="2">
    <source>
        <dbReference type="SAM" id="MobiDB-lite"/>
    </source>
</evidence>
<evidence type="ECO:0000313" key="5">
    <source>
        <dbReference type="EMBL" id="SEE41239.1"/>
    </source>
</evidence>
<dbReference type="PROSITE" id="PS51257">
    <property type="entry name" value="PROKAR_LIPOPROTEIN"/>
    <property type="match status" value="1"/>
</dbReference>
<dbReference type="PROSITE" id="PS51123">
    <property type="entry name" value="OMPA_2"/>
    <property type="match status" value="1"/>
</dbReference>
<dbReference type="Gene3D" id="3.30.1330.60">
    <property type="entry name" value="OmpA-like domain"/>
    <property type="match status" value="1"/>
</dbReference>
<reference evidence="6" key="1">
    <citation type="submission" date="2016-10" db="EMBL/GenBank/DDBJ databases">
        <authorList>
            <person name="Varghese N."/>
        </authorList>
    </citation>
    <scope>NUCLEOTIDE SEQUENCE [LARGE SCALE GENOMIC DNA]</scope>
    <source>
        <strain evidence="6">DSM 44719</strain>
    </source>
</reference>
<feature type="signal peptide" evidence="3">
    <location>
        <begin position="1"/>
        <end position="23"/>
    </location>
</feature>
<dbReference type="GO" id="GO:0016020">
    <property type="term" value="C:membrane"/>
    <property type="evidence" value="ECO:0007669"/>
    <property type="project" value="UniProtKB-UniRule"/>
</dbReference>
<dbReference type="SUPFAM" id="SSF103088">
    <property type="entry name" value="OmpA-like"/>
    <property type="match status" value="1"/>
</dbReference>
<organism evidence="5 6">
    <name type="scientific">Rhodococcus jostii</name>
    <dbReference type="NCBI Taxonomy" id="132919"/>
    <lineage>
        <taxon>Bacteria</taxon>
        <taxon>Bacillati</taxon>
        <taxon>Actinomycetota</taxon>
        <taxon>Actinomycetes</taxon>
        <taxon>Mycobacteriales</taxon>
        <taxon>Nocardiaceae</taxon>
        <taxon>Rhodococcus</taxon>
    </lineage>
</organism>
<dbReference type="Pfam" id="PF00691">
    <property type="entry name" value="OmpA"/>
    <property type="match status" value="1"/>
</dbReference>
<feature type="chain" id="PRO_5010364228" evidence="3">
    <location>
        <begin position="24"/>
        <end position="174"/>
    </location>
</feature>